<dbReference type="SUPFAM" id="SSF52540">
    <property type="entry name" value="P-loop containing nucleoside triphosphate hydrolases"/>
    <property type="match status" value="1"/>
</dbReference>
<keyword evidence="3" id="KW-0378">Hydrolase</keyword>
<feature type="domain" description="DNA2/NAM7 helicase-like C-terminal" evidence="8">
    <location>
        <begin position="1534"/>
        <end position="1726"/>
    </location>
</feature>
<evidence type="ECO:0000256" key="6">
    <source>
        <dbReference type="SAM" id="MobiDB-lite"/>
    </source>
</evidence>
<feature type="region of interest" description="Disordered" evidence="6">
    <location>
        <begin position="1507"/>
        <end position="1528"/>
    </location>
</feature>
<dbReference type="Pfam" id="PF13195">
    <property type="entry name" value="DUF4011"/>
    <property type="match status" value="1"/>
</dbReference>
<comment type="similarity">
    <text evidence="1">Belongs to the DNA2/NAM7 helicase family.</text>
</comment>
<dbReference type="InterPro" id="IPR041677">
    <property type="entry name" value="DNA2/NAM7_AAA_11"/>
</dbReference>
<dbReference type="InterPro" id="IPR027417">
    <property type="entry name" value="P-loop_NTPase"/>
</dbReference>
<keyword evidence="2" id="KW-0547">Nucleotide-binding</keyword>
<evidence type="ECO:0000259" key="8">
    <source>
        <dbReference type="Pfam" id="PF13087"/>
    </source>
</evidence>
<dbReference type="PANTHER" id="PTHR43788">
    <property type="entry name" value="DNA2/NAM7 HELICASE FAMILY MEMBER"/>
    <property type="match status" value="1"/>
</dbReference>
<feature type="domain" description="DNA2/NAM7 helicase helicase" evidence="7">
    <location>
        <begin position="836"/>
        <end position="920"/>
    </location>
</feature>
<dbReference type="GO" id="GO:0016787">
    <property type="term" value="F:hydrolase activity"/>
    <property type="evidence" value="ECO:0007669"/>
    <property type="project" value="UniProtKB-KW"/>
</dbReference>
<keyword evidence="4" id="KW-0347">Helicase</keyword>
<feature type="region of interest" description="Disordered" evidence="6">
    <location>
        <begin position="1906"/>
        <end position="1950"/>
    </location>
</feature>
<keyword evidence="5" id="KW-0067">ATP-binding</keyword>
<dbReference type="Pfam" id="PF13087">
    <property type="entry name" value="AAA_12"/>
    <property type="match status" value="1"/>
</dbReference>
<proteinExistence type="inferred from homology"/>
<evidence type="ECO:0000313" key="10">
    <source>
        <dbReference type="EMBL" id="PWR10673.1"/>
    </source>
</evidence>
<organism evidence="10 11">
    <name type="scientific">Micromonospora sicca</name>
    <dbReference type="NCBI Taxonomy" id="2202420"/>
    <lineage>
        <taxon>Bacteria</taxon>
        <taxon>Bacillati</taxon>
        <taxon>Actinomycetota</taxon>
        <taxon>Actinomycetes</taxon>
        <taxon>Micromonosporales</taxon>
        <taxon>Micromonosporaceae</taxon>
        <taxon>Micromonospora</taxon>
    </lineage>
</organism>
<dbReference type="EMBL" id="QGKS01000346">
    <property type="protein sequence ID" value="PWR10673.1"/>
    <property type="molecule type" value="Genomic_DNA"/>
</dbReference>
<dbReference type="InterPro" id="IPR049468">
    <property type="entry name" value="Restrct_endonuc-II-like_dom"/>
</dbReference>
<evidence type="ECO:0000256" key="2">
    <source>
        <dbReference type="ARBA" id="ARBA00022741"/>
    </source>
</evidence>
<evidence type="ECO:0000256" key="4">
    <source>
        <dbReference type="ARBA" id="ARBA00022806"/>
    </source>
</evidence>
<dbReference type="InterPro" id="IPR050534">
    <property type="entry name" value="Coronavir_polyprotein_1ab"/>
</dbReference>
<accession>A0A317DD70</accession>
<evidence type="ECO:0000259" key="9">
    <source>
        <dbReference type="Pfam" id="PF18741"/>
    </source>
</evidence>
<evidence type="ECO:0000256" key="5">
    <source>
        <dbReference type="ARBA" id="ARBA00022840"/>
    </source>
</evidence>
<dbReference type="Proteomes" id="UP000246050">
    <property type="component" value="Unassembled WGS sequence"/>
</dbReference>
<dbReference type="PANTHER" id="PTHR43788:SF8">
    <property type="entry name" value="DNA-BINDING PROTEIN SMUBP-2"/>
    <property type="match status" value="1"/>
</dbReference>
<dbReference type="Gene3D" id="3.40.50.300">
    <property type="entry name" value="P-loop containing nucleotide triphosphate hydrolases"/>
    <property type="match status" value="3"/>
</dbReference>
<dbReference type="InterPro" id="IPR047187">
    <property type="entry name" value="SF1_C_Upf1"/>
</dbReference>
<evidence type="ECO:0000256" key="3">
    <source>
        <dbReference type="ARBA" id="ARBA00022801"/>
    </source>
</evidence>
<evidence type="ECO:0000313" key="11">
    <source>
        <dbReference type="Proteomes" id="UP000246050"/>
    </source>
</evidence>
<evidence type="ECO:0008006" key="12">
    <source>
        <dbReference type="Google" id="ProtNLM"/>
    </source>
</evidence>
<gene>
    <name evidence="10" type="ORF">DKT69_28040</name>
</gene>
<evidence type="ECO:0000256" key="1">
    <source>
        <dbReference type="ARBA" id="ARBA00007913"/>
    </source>
</evidence>
<protein>
    <recommendedName>
        <fullName evidence="12">DNA helicase</fullName>
    </recommendedName>
</protein>
<dbReference type="InterPro" id="IPR025103">
    <property type="entry name" value="DUF4011"/>
</dbReference>
<reference evidence="10 11" key="1">
    <citation type="submission" date="2018-05" db="EMBL/GenBank/DDBJ databases">
        <title>Micromonosporas from Atacama Desert.</title>
        <authorList>
            <person name="Carro L."/>
            <person name="Golinska P."/>
            <person name="Klenk H.-P."/>
            <person name="Goodfellow M."/>
        </authorList>
    </citation>
    <scope>NUCLEOTIDE SEQUENCE [LARGE SCALE GENOMIC DNA]</scope>
    <source>
        <strain evidence="10 11">4G51</strain>
    </source>
</reference>
<name>A0A317DD70_9ACTN</name>
<dbReference type="InterPro" id="IPR041679">
    <property type="entry name" value="DNA2/NAM7-like_C"/>
</dbReference>
<dbReference type="Pfam" id="PF18741">
    <property type="entry name" value="MTES_1575"/>
    <property type="match status" value="1"/>
</dbReference>
<sequence length="2172" mass="236432">MSEFVGGHRRGRTDALPAALEIPAEPLGIADEVHPLVPHPAEVVDHVLHLAGGEAPVLVTLLLQPVDHVVVVLPLPLGHQALDVRNVVVFLHRLAGRVVDLHHLLLSVRMLRRAIARGEREQTGPVRLRARSQEGPLGCSPPSRYLEKRAMPDSVFAQFATDDGQLALGLLVQPAINAALVHNRVPLVRHLTLTNLGDAPLSQVSLTLELLGPDGPLTEPWTRTLTTPLRPGATTGWDDFREFTPDRGLLGRTDEAFPVDYRLTARADDRPDLRLVAPSAVLAHNEWFNSPALYDSLAAFVQPNTRAVNAVLRAAAQILLARTGSGSLQGYQDGSERAALIAGAVYEALRQLGITYQALPASFENTGQKVSTTAAVLDGRLGNCLDLAVTYAACLEAAGLHPLIFITEGHAFGGFLLEEERLGSAAVTETNLLISMVDSGRAVPVELTRIGPGAQTAGFTEAVQVGLAHFRGQGQRLQGVVDVHLAHRSGIRPLPSPDELVAPPAVDAEVPTGTVGSIELPTGVALAKLRQLADEGDEAPQQSDGSPARIQQWKKSLLDLSLRNPLLNLPKRGRGLELHVPAGALALLDDLIHDGRQVQIIPQDDISHVHELAGTRRAQDLDAEMLTRELRTDRRVYGAVTEARYKTAMRSLQREARTMEQETGSNYLYLTIGTLVHAKTTGGEAYAPLFLLPVRIEGGAGRRPYAIVIDGAEVATPNYCLIEWLRVKHGVRIPELEQPVLDEHGIDIGKTLAAINAGLVDNRLNYRIDETASLRLLQFSTFQMWRDLTDHWPRFMENPVVRHLVESSGASFDDPAGTEQDVHVDEAQLHLPIPADGSQMQAIVLAERGQSFVLEGPPGTGKSQTITNMIARAVTAGRSVLFVAEKQAALDVVKRRLKQIGLGPFALDLHGRKQSINAIRQQLRDALDQYDHGGDATWTAVETAYRTRLAPLADYPAQVHTDNAAGMSLWSAYEQTLAYGDGPVAPVPVGYLGATGEQRARVETTLREFPAAARSARLRPAHPWAISGCRTLDGLHADAVTEIAAELEQVRADLAARPELTDLLRTLTAPDAIRELQAGAWLAVRGTLPDRDTTLRASDRRWDEAADRLLAELAAFRQGFAGELTTFRPDVFALAELAAWHAEAQEAGRKLFGKRKRRQGIADRLAVHLQSGATVDPEQVELVTGRLVAAQAHAAALSQQCGTLGGLHLPGGWRPTDPHAEQRLREAVTATRAGRVLLAAHPAAWALFHRGIGEGDAVLLDRAAARWRAWQGVLRCGAPELSRWAGGSHWLDAWQRDGATWLNELRADELFPLRRWATVLTHADVLGAAGLVDYREKLLRGEVNPQLAEEAYRRGVAAASLAERLRAGGLQYFDPELHDDEIAQFESAAAQLRAALPEHLPSVLVRRRPFSPTDRRGRFADFAAELRRKRGGKSFRELFEQYPDVVLALTPCVLVSPASAANFLAPGSRRFDLVIFDEASQIRVAEAVGAMGRGRAVVVVGDSRQMPPTSIMQAAHTPDEPDEGDGPVPEDLESILSEAVESGLPQRWLSWHYRSHDESLIAFSNRYYYDSKLSSLPSPGAGDSAGITWRRVHGQYDRGASRTNEVEARAILDEITRRLHDPATAAQSIGVVTFNIQQRDLILNLLEESPDPLVREQLSGGVAEPVFVKNLENVQGDERDVVLFSLAFSTNPETGQLPLNFGPLSQAGGERRLNVAITRARRQVVLYSSFDPSDIDLSRTSAVGTQHLRAYCEMAAAGADRLGDLVTDRAERRSRVRDEVAAAIRARGHEVRTSHGLSDFTVDIAVRAPGTPRWQVAVMLDGPEWSSRPTVADRDSAPSLLRSIMGWPAMVRFWLPSWIHDRAAILDQIDAAVTAANTPEEEREDAELPAPDQVPVASEALRQVPEATGVSPVAQVPAQRVDASPDARVPGPTANGEDRHDGPPADAEEPAAPIASLAPAAPVAPAVLLGQPAVSAVAEPAGSPTASRFVPYVPTVIGEQADIDLIGSDRRIRSLVRESLREIIAAEGPIEQHRLARLTLARFGFARTREDRRAEVLKLVDRETLHRHPHIGVFAWPAGLDPHTSRSYRTTQVSSDRRFEEVPPEEVANALTHALEQTPHLGEEQLLRAALELLGHRRRTEAAEKLLRYGLHIAVTSGRIRRAADGRFAVGH</sequence>
<dbReference type="GO" id="GO:0043139">
    <property type="term" value="F:5'-3' DNA helicase activity"/>
    <property type="evidence" value="ECO:0007669"/>
    <property type="project" value="TreeGrafter"/>
</dbReference>
<feature type="domain" description="Restriction endonuclease type II-like" evidence="9">
    <location>
        <begin position="1778"/>
        <end position="1872"/>
    </location>
</feature>
<dbReference type="CDD" id="cd18808">
    <property type="entry name" value="SF1_C_Upf1"/>
    <property type="match status" value="1"/>
</dbReference>
<evidence type="ECO:0000259" key="7">
    <source>
        <dbReference type="Pfam" id="PF13086"/>
    </source>
</evidence>
<comment type="caution">
    <text evidence="10">The sequence shown here is derived from an EMBL/GenBank/DDBJ whole genome shotgun (WGS) entry which is preliminary data.</text>
</comment>
<dbReference type="Pfam" id="PF13086">
    <property type="entry name" value="AAA_11"/>
    <property type="match status" value="1"/>
</dbReference>
<dbReference type="GO" id="GO:0005524">
    <property type="term" value="F:ATP binding"/>
    <property type="evidence" value="ECO:0007669"/>
    <property type="project" value="UniProtKB-KW"/>
</dbReference>